<dbReference type="InterPro" id="IPR006938">
    <property type="entry name" value="DUF624"/>
</dbReference>
<dbReference type="STRING" id="39495.SAMN02745111_01367"/>
<dbReference type="AlphaFoldDB" id="A0A1T4VPZ5"/>
<feature type="transmembrane region" description="Helical" evidence="2">
    <location>
        <begin position="29"/>
        <end position="53"/>
    </location>
</feature>
<evidence type="ECO:0000313" key="3">
    <source>
        <dbReference type="EMBL" id="SKA66999.1"/>
    </source>
</evidence>
<feature type="region of interest" description="Disordered" evidence="1">
    <location>
        <begin position="219"/>
        <end position="239"/>
    </location>
</feature>
<proteinExistence type="predicted"/>
<dbReference type="RefSeq" id="WP_078766246.1">
    <property type="nucleotide sequence ID" value="NZ_FUXZ01000008.1"/>
</dbReference>
<reference evidence="3 4" key="1">
    <citation type="submission" date="2017-02" db="EMBL/GenBank/DDBJ databases">
        <authorList>
            <person name="Peterson S.W."/>
        </authorList>
    </citation>
    <scope>NUCLEOTIDE SEQUENCE [LARGE SCALE GENOMIC DNA]</scope>
    <source>
        <strain evidence="3 4">ATCC 35992</strain>
    </source>
</reference>
<keyword evidence="4" id="KW-1185">Reference proteome</keyword>
<keyword evidence="2" id="KW-0812">Transmembrane</keyword>
<sequence length="239" mass="27771">MADIDNNEKPVKDDRNRLFRYFEVFGNVFGLNICFIIACLPIVTIGASFTALYSMCIRLQENEEETIIYPFFTEFKKNFKQATLTWLALVVAFVVMAAEFLVIQKVGGVIGVVYFFVLFIELLIVVLAIPFLFPLIARYKNTFLGTIKNSIILSVGYFGSWIKIVVAWVTPVLFSFYFEPMIFLLTWYLWVLFIPAVIAYGTSYTVRKVFRINSERVEKTNDEKEENKEEKVEETENNR</sequence>
<keyword evidence="2" id="KW-0472">Membrane</keyword>
<organism evidence="3 4">
    <name type="scientific">Eubacterium uniforme</name>
    <dbReference type="NCBI Taxonomy" id="39495"/>
    <lineage>
        <taxon>Bacteria</taxon>
        <taxon>Bacillati</taxon>
        <taxon>Bacillota</taxon>
        <taxon>Clostridia</taxon>
        <taxon>Eubacteriales</taxon>
        <taxon>Eubacteriaceae</taxon>
        <taxon>Eubacterium</taxon>
    </lineage>
</organism>
<dbReference type="OrthoDB" id="9814991at2"/>
<feature type="transmembrane region" description="Helical" evidence="2">
    <location>
        <begin position="109"/>
        <end position="137"/>
    </location>
</feature>
<feature type="transmembrane region" description="Helical" evidence="2">
    <location>
        <begin position="181"/>
        <end position="201"/>
    </location>
</feature>
<feature type="transmembrane region" description="Helical" evidence="2">
    <location>
        <begin position="149"/>
        <end position="169"/>
    </location>
</feature>
<evidence type="ECO:0000256" key="1">
    <source>
        <dbReference type="SAM" id="MobiDB-lite"/>
    </source>
</evidence>
<gene>
    <name evidence="3" type="ORF">SAMN02745111_01367</name>
</gene>
<dbReference type="Pfam" id="PF04854">
    <property type="entry name" value="DUF624"/>
    <property type="match status" value="1"/>
</dbReference>
<accession>A0A1T4VPZ5</accession>
<name>A0A1T4VPZ5_9FIRM</name>
<protein>
    <submittedName>
        <fullName evidence="3">Uncharacterized membrane protein YesL</fullName>
    </submittedName>
</protein>
<evidence type="ECO:0000256" key="2">
    <source>
        <dbReference type="SAM" id="Phobius"/>
    </source>
</evidence>
<dbReference type="EMBL" id="FUXZ01000008">
    <property type="protein sequence ID" value="SKA66999.1"/>
    <property type="molecule type" value="Genomic_DNA"/>
</dbReference>
<dbReference type="Proteomes" id="UP000190814">
    <property type="component" value="Unassembled WGS sequence"/>
</dbReference>
<evidence type="ECO:0000313" key="4">
    <source>
        <dbReference type="Proteomes" id="UP000190814"/>
    </source>
</evidence>
<feature type="transmembrane region" description="Helical" evidence="2">
    <location>
        <begin position="84"/>
        <end position="103"/>
    </location>
</feature>
<keyword evidence="2" id="KW-1133">Transmembrane helix</keyword>